<reference evidence="1" key="2">
    <citation type="submission" date="2014-06" db="EMBL/GenBank/DDBJ databases">
        <authorList>
            <person name="Aslett M."/>
        </authorList>
    </citation>
    <scope>NUCLEOTIDE SEQUENCE</scope>
</reference>
<organism evidence="1">
    <name type="scientific">Echinococcus granulosus</name>
    <name type="common">Hydatid tapeworm</name>
    <dbReference type="NCBI Taxonomy" id="6210"/>
    <lineage>
        <taxon>Eukaryota</taxon>
        <taxon>Metazoa</taxon>
        <taxon>Spiralia</taxon>
        <taxon>Lophotrochozoa</taxon>
        <taxon>Platyhelminthes</taxon>
        <taxon>Cestoda</taxon>
        <taxon>Eucestoda</taxon>
        <taxon>Cyclophyllidea</taxon>
        <taxon>Taeniidae</taxon>
        <taxon>Echinococcus</taxon>
        <taxon>Echinococcus granulosus group</taxon>
    </lineage>
</organism>
<gene>
    <name evidence="1" type="ORF">EgrG_002030700</name>
</gene>
<evidence type="ECO:0000313" key="1">
    <source>
        <dbReference type="EMBL" id="CDS22376.1"/>
    </source>
</evidence>
<dbReference type="EMBL" id="LK028586">
    <property type="protein sequence ID" value="CDS22376.1"/>
    <property type="molecule type" value="Genomic_DNA"/>
</dbReference>
<sequence length="71" mass="7752">METTLVKSACGEEGGCLTIQLEGATLPADVKTPRQLFSTKQNLLIRKAEISKPWVPTTSGVENEEDYIAKD</sequence>
<reference evidence="1 2" key="1">
    <citation type="journal article" date="2013" name="Nature">
        <title>The genomes of four tapeworm species reveal adaptations to parasitism.</title>
        <authorList>
            <person name="Tsai I.J."/>
            <person name="Zarowiecki M."/>
            <person name="Holroyd N."/>
            <person name="Garciarrubio A."/>
            <person name="Sanchez-Flores A."/>
            <person name="Brooks K.L."/>
            <person name="Tracey A."/>
            <person name="Bobes R.J."/>
            <person name="Fragoso G."/>
            <person name="Sciutto E."/>
            <person name="Aslett M."/>
            <person name="Beasley H."/>
            <person name="Bennett H.M."/>
            <person name="Cai J."/>
            <person name="Camicia F."/>
            <person name="Clark R."/>
            <person name="Cucher M."/>
            <person name="De Silva N."/>
            <person name="Day T.A."/>
            <person name="Deplazes P."/>
            <person name="Estrada K."/>
            <person name="Fernandez C."/>
            <person name="Holland P.W."/>
            <person name="Hou J."/>
            <person name="Hu S."/>
            <person name="Huckvale T."/>
            <person name="Hung S.S."/>
            <person name="Kamenetzky L."/>
            <person name="Keane J.A."/>
            <person name="Kiss F."/>
            <person name="Koziol U."/>
            <person name="Lambert O."/>
            <person name="Liu K."/>
            <person name="Luo X."/>
            <person name="Luo Y."/>
            <person name="Macchiaroli N."/>
            <person name="Nichol S."/>
            <person name="Paps J."/>
            <person name="Parkinson J."/>
            <person name="Pouchkina-Stantcheva N."/>
            <person name="Riddiford N."/>
            <person name="Rosenzvit M."/>
            <person name="Salinas G."/>
            <person name="Wasmuth J.D."/>
            <person name="Zamanian M."/>
            <person name="Zheng Y."/>
            <person name="Cai X."/>
            <person name="Soberon X."/>
            <person name="Olson P.D."/>
            <person name="Laclette J.P."/>
            <person name="Brehm K."/>
            <person name="Berriman M."/>
            <person name="Garciarrubio A."/>
            <person name="Bobes R.J."/>
            <person name="Fragoso G."/>
            <person name="Sanchez-Flores A."/>
            <person name="Estrada K."/>
            <person name="Cevallos M.A."/>
            <person name="Morett E."/>
            <person name="Gonzalez V."/>
            <person name="Portillo T."/>
            <person name="Ochoa-Leyva A."/>
            <person name="Jose M.V."/>
            <person name="Sciutto E."/>
            <person name="Landa A."/>
            <person name="Jimenez L."/>
            <person name="Valdes V."/>
            <person name="Carrero J.C."/>
            <person name="Larralde C."/>
            <person name="Morales-Montor J."/>
            <person name="Limon-Lason J."/>
            <person name="Soberon X."/>
            <person name="Laclette J.P."/>
        </authorList>
    </citation>
    <scope>NUCLEOTIDE SEQUENCE [LARGE SCALE GENOMIC DNA]</scope>
</reference>
<name>A0A068WQI9_ECHGR</name>
<protein>
    <submittedName>
        <fullName evidence="1 3">Uncharacterized protein</fullName>
    </submittedName>
</protein>
<proteinExistence type="predicted"/>
<evidence type="ECO:0000313" key="2">
    <source>
        <dbReference type="Proteomes" id="UP000492820"/>
    </source>
</evidence>
<dbReference type="Proteomes" id="UP000492820">
    <property type="component" value="Unassembled WGS sequence"/>
</dbReference>
<evidence type="ECO:0000313" key="3">
    <source>
        <dbReference type="WBParaSite" id="EgrG_002030700"/>
    </source>
</evidence>
<dbReference type="WBParaSite" id="EgrG_002030700">
    <property type="protein sequence ID" value="EgrG_002030700"/>
    <property type="gene ID" value="EgrG_002030700"/>
</dbReference>
<accession>A0A068WQI9</accession>
<reference evidence="3" key="3">
    <citation type="submission" date="2020-10" db="UniProtKB">
        <authorList>
            <consortium name="WormBaseParasite"/>
        </authorList>
    </citation>
    <scope>IDENTIFICATION</scope>
</reference>
<dbReference type="AlphaFoldDB" id="A0A068WQI9"/>